<reference evidence="3 4" key="1">
    <citation type="submission" date="2019-12" db="EMBL/GenBank/DDBJ databases">
        <title>Isolation and characterization of three novel carbon monoxide-oxidizing members of Halobacteria from salione crusts and soils.</title>
        <authorList>
            <person name="Myers M.R."/>
            <person name="King G.M."/>
        </authorList>
    </citation>
    <scope>NUCLEOTIDE SEQUENCE [LARGE SCALE GENOMIC DNA]</scope>
    <source>
        <strain evidence="3 4">PCN9</strain>
    </source>
</reference>
<dbReference type="GO" id="GO:0008237">
    <property type="term" value="F:metallopeptidase activity"/>
    <property type="evidence" value="ECO:0007669"/>
    <property type="project" value="UniProtKB-KW"/>
</dbReference>
<name>A0A6B0SRT4_9EURY</name>
<feature type="transmembrane region" description="Helical" evidence="2">
    <location>
        <begin position="140"/>
        <end position="160"/>
    </location>
</feature>
<feature type="transmembrane region" description="Helical" evidence="2">
    <location>
        <begin position="106"/>
        <end position="128"/>
    </location>
</feature>
<keyword evidence="3" id="KW-0645">Protease</keyword>
<dbReference type="InterPro" id="IPR026898">
    <property type="entry name" value="PrsW"/>
</dbReference>
<dbReference type="PANTHER" id="PTHR36844">
    <property type="entry name" value="PROTEASE PRSW"/>
    <property type="match status" value="1"/>
</dbReference>
<dbReference type="AlphaFoldDB" id="A0A6B0SRT4"/>
<protein>
    <submittedName>
        <fullName evidence="3">PrsW family intramembrane metalloprotease</fullName>
    </submittedName>
</protein>
<dbReference type="GO" id="GO:0006508">
    <property type="term" value="P:proteolysis"/>
    <property type="evidence" value="ECO:0007669"/>
    <property type="project" value="UniProtKB-KW"/>
</dbReference>
<evidence type="ECO:0000313" key="3">
    <source>
        <dbReference type="EMBL" id="MXR22261.1"/>
    </source>
</evidence>
<feature type="compositionally biased region" description="Basic and acidic residues" evidence="1">
    <location>
        <begin position="395"/>
        <end position="404"/>
    </location>
</feature>
<keyword evidence="2" id="KW-1133">Transmembrane helix</keyword>
<dbReference type="Pfam" id="PF13367">
    <property type="entry name" value="PrsW-protease"/>
    <property type="match status" value="1"/>
</dbReference>
<evidence type="ECO:0000256" key="1">
    <source>
        <dbReference type="SAM" id="MobiDB-lite"/>
    </source>
</evidence>
<dbReference type="PANTHER" id="PTHR36844:SF1">
    <property type="entry name" value="PROTEASE PRSW"/>
    <property type="match status" value="1"/>
</dbReference>
<dbReference type="OrthoDB" id="248468at2157"/>
<dbReference type="RefSeq" id="WP_159527627.1">
    <property type="nucleotide sequence ID" value="NZ_WUUU01000230.1"/>
</dbReference>
<feature type="transmembrane region" description="Helical" evidence="2">
    <location>
        <begin position="75"/>
        <end position="94"/>
    </location>
</feature>
<feature type="transmembrane region" description="Helical" evidence="2">
    <location>
        <begin position="49"/>
        <end position="69"/>
    </location>
</feature>
<feature type="region of interest" description="Disordered" evidence="1">
    <location>
        <begin position="336"/>
        <end position="404"/>
    </location>
</feature>
<keyword evidence="2" id="KW-0472">Membrane</keyword>
<comment type="caution">
    <text evidence="3">The sequence shown here is derived from an EMBL/GenBank/DDBJ whole genome shotgun (WGS) entry which is preliminary data.</text>
</comment>
<keyword evidence="2" id="KW-0812">Transmembrane</keyword>
<feature type="compositionally biased region" description="Acidic residues" evidence="1">
    <location>
        <begin position="355"/>
        <end position="377"/>
    </location>
</feature>
<dbReference type="Proteomes" id="UP000471521">
    <property type="component" value="Unassembled WGS sequence"/>
</dbReference>
<keyword evidence="4" id="KW-1185">Reference proteome</keyword>
<feature type="transmembrane region" description="Helical" evidence="2">
    <location>
        <begin position="294"/>
        <end position="316"/>
    </location>
</feature>
<sequence length="404" mass="42389">MAPDEDPVQRASSDDADLYDVATWEPRTTLDRFAAWLYGGIVTTARASVVALAVLIVVAQFAAALGLVFVDRPVVGVYVLLSVVPALAMAGLVWKADVTRREPLELLVVTFSFGFLFAGFAAVLNSAVSGVFFGSLSEQSPLWLLLLAPALYYFLVVGPVEEVVKWLAVRLYAFRSERFDAVVDGAVYGAVAGLGFATIENAIYIAREVVLASQVAGPVSAAEIGLQTAAVRTLAGPGHVIYSAFAGYYLGLAKFNPEDAGPIVVKGLVVASVLHAVYNTVVTNLTIFTDPLGVSAGLAFIGFVVVYDGGLFYVLYRKLTRYRAAYEASGAARVHDAPAAGDNGDGEEGEKTEGGDDVEGGINVDGEDGPEFVDGEAPEGGGVVEDSATGVDAGDEQRRESDGQ</sequence>
<dbReference type="EMBL" id="WUUU01000230">
    <property type="protein sequence ID" value="MXR22261.1"/>
    <property type="molecule type" value="Genomic_DNA"/>
</dbReference>
<proteinExistence type="predicted"/>
<keyword evidence="3" id="KW-0378">Hydrolase</keyword>
<keyword evidence="3" id="KW-0482">Metalloprotease</keyword>
<evidence type="ECO:0000256" key="2">
    <source>
        <dbReference type="SAM" id="Phobius"/>
    </source>
</evidence>
<feature type="transmembrane region" description="Helical" evidence="2">
    <location>
        <begin position="263"/>
        <end position="282"/>
    </location>
</feature>
<accession>A0A6B0SRT4</accession>
<evidence type="ECO:0000313" key="4">
    <source>
        <dbReference type="Proteomes" id="UP000471521"/>
    </source>
</evidence>
<gene>
    <name evidence="3" type="ORF">GRX66_17300</name>
</gene>
<organism evidence="3 4">
    <name type="scientific">Halobacterium bonnevillei</name>
    <dbReference type="NCBI Taxonomy" id="2692200"/>
    <lineage>
        <taxon>Archaea</taxon>
        <taxon>Methanobacteriati</taxon>
        <taxon>Methanobacteriota</taxon>
        <taxon>Stenosarchaea group</taxon>
        <taxon>Halobacteria</taxon>
        <taxon>Halobacteriales</taxon>
        <taxon>Halobacteriaceae</taxon>
        <taxon>Halobacterium</taxon>
    </lineage>
</organism>